<accession>A0A926DMZ7</accession>
<dbReference type="RefSeq" id="WP_177716399.1">
    <property type="nucleotide sequence ID" value="NZ_JACRSQ010000001.1"/>
</dbReference>
<dbReference type="Proteomes" id="UP000657006">
    <property type="component" value="Unassembled WGS sequence"/>
</dbReference>
<protein>
    <recommendedName>
        <fullName evidence="3">CobQ/CobB/MinD/ParA nucleotide binding domain-containing protein</fullName>
    </recommendedName>
</protein>
<comment type="caution">
    <text evidence="1">The sequence shown here is derived from an EMBL/GenBank/DDBJ whole genome shotgun (WGS) entry which is preliminary data.</text>
</comment>
<proteinExistence type="predicted"/>
<sequence length="224" mass="25089">MKEKRITILTGHFGSGKTELSIRMALNSCQQQKTILLDLDVVNPFFRTNEAKEVLEKRGVQVLAPRFATSQLDIPALTPELDGAFARKDGHLIVDVGGDEDGARVLGRYRRQILEQGYSMWAVVNLMRPFTRNHQEIVEMVREIEAATGLVVTDLINNTHLCSETTVELVLQGQRETEAAALALGLETPVRLAAMRPWIPASMDPQLVIEMDPVLKTPWDMESR</sequence>
<evidence type="ECO:0000313" key="1">
    <source>
        <dbReference type="EMBL" id="MBC8541973.1"/>
    </source>
</evidence>
<evidence type="ECO:0000313" key="2">
    <source>
        <dbReference type="Proteomes" id="UP000657006"/>
    </source>
</evidence>
<reference evidence="1" key="1">
    <citation type="submission" date="2020-08" db="EMBL/GenBank/DDBJ databases">
        <title>Genome public.</title>
        <authorList>
            <person name="Liu C."/>
            <person name="Sun Q."/>
        </authorList>
    </citation>
    <scope>NUCLEOTIDE SEQUENCE</scope>
    <source>
        <strain evidence="1">NSJ-32</strain>
    </source>
</reference>
<name>A0A926DMZ7_9FIRM</name>
<dbReference type="InterPro" id="IPR027417">
    <property type="entry name" value="P-loop_NTPase"/>
</dbReference>
<dbReference type="SUPFAM" id="SSF52540">
    <property type="entry name" value="P-loop containing nucleoside triphosphate hydrolases"/>
    <property type="match status" value="1"/>
</dbReference>
<dbReference type="Gene3D" id="3.40.50.300">
    <property type="entry name" value="P-loop containing nucleotide triphosphate hydrolases"/>
    <property type="match status" value="1"/>
</dbReference>
<gene>
    <name evidence="1" type="ORF">H8730_00215</name>
</gene>
<organism evidence="1 2">
    <name type="scientific">Bianquea renquensis</name>
    <dbReference type="NCBI Taxonomy" id="2763661"/>
    <lineage>
        <taxon>Bacteria</taxon>
        <taxon>Bacillati</taxon>
        <taxon>Bacillota</taxon>
        <taxon>Clostridia</taxon>
        <taxon>Eubacteriales</taxon>
        <taxon>Bianqueaceae</taxon>
        <taxon>Bianquea</taxon>
    </lineage>
</organism>
<dbReference type="AlphaFoldDB" id="A0A926DMZ7"/>
<evidence type="ECO:0008006" key="3">
    <source>
        <dbReference type="Google" id="ProtNLM"/>
    </source>
</evidence>
<dbReference type="EMBL" id="JACRSQ010000001">
    <property type="protein sequence ID" value="MBC8541973.1"/>
    <property type="molecule type" value="Genomic_DNA"/>
</dbReference>
<keyword evidence="2" id="KW-1185">Reference proteome</keyword>